<evidence type="ECO:0000313" key="3">
    <source>
        <dbReference type="Proteomes" id="UP001139488"/>
    </source>
</evidence>
<accession>A0A9X1WBZ6</accession>
<dbReference type="AlphaFoldDB" id="A0A9X1WBZ6"/>
<protein>
    <recommendedName>
        <fullName evidence="4">Transporter</fullName>
    </recommendedName>
</protein>
<sequence length="299" mass="32484">MKKLLLSALLLLSVSAFAAVDFGSPELTTTQPGSGAGANASKDPGKGWLGAITLGHYNIRGINANGQDHASDKYTSLDLILPHLSYYTDTRILGGRYSFGITGVIGGVHRGSEEVGVGVSGSPWLHPIRLNWTVGNDLHVVAGYSVRLGLKSSRMSIDKAYDMHTLNTGVTYDINERWQVNGALQYEHRTATTRNGHRWQAGDIGYVEGSLIRKFDNGMTLGGYAYHIGHLNRDSGVQYDGANYLLMGRYGSHVSALGMEFTTPIEAINSSLSLRVHEEVGQKNHSYGTRGFLTLSHKF</sequence>
<gene>
    <name evidence="2" type="ORF">LNL84_11540</name>
</gene>
<evidence type="ECO:0008006" key="4">
    <source>
        <dbReference type="Google" id="ProtNLM"/>
    </source>
</evidence>
<dbReference type="Proteomes" id="UP001139488">
    <property type="component" value="Unassembled WGS sequence"/>
</dbReference>
<dbReference type="RefSeq" id="WP_244357433.1">
    <property type="nucleotide sequence ID" value="NZ_JAJNNZ010000008.1"/>
</dbReference>
<keyword evidence="3" id="KW-1185">Reference proteome</keyword>
<dbReference type="SUPFAM" id="SSF56935">
    <property type="entry name" value="Porins"/>
    <property type="match status" value="1"/>
</dbReference>
<organism evidence="2 3">
    <name type="scientific">Vibrio gelatinilyticus</name>
    <dbReference type="NCBI Taxonomy" id="2893468"/>
    <lineage>
        <taxon>Bacteria</taxon>
        <taxon>Pseudomonadati</taxon>
        <taxon>Pseudomonadota</taxon>
        <taxon>Gammaproteobacteria</taxon>
        <taxon>Vibrionales</taxon>
        <taxon>Vibrionaceae</taxon>
        <taxon>Vibrio</taxon>
    </lineage>
</organism>
<comment type="caution">
    <text evidence="2">The sequence shown here is derived from an EMBL/GenBank/DDBJ whole genome shotgun (WGS) entry which is preliminary data.</text>
</comment>
<feature type="chain" id="PRO_5040760440" description="Transporter" evidence="1">
    <location>
        <begin position="19"/>
        <end position="299"/>
    </location>
</feature>
<dbReference type="EMBL" id="JAJNNZ010000008">
    <property type="protein sequence ID" value="MCJ2377464.1"/>
    <property type="molecule type" value="Genomic_DNA"/>
</dbReference>
<proteinExistence type="predicted"/>
<evidence type="ECO:0000256" key="1">
    <source>
        <dbReference type="SAM" id="SignalP"/>
    </source>
</evidence>
<keyword evidence="1" id="KW-0732">Signal</keyword>
<evidence type="ECO:0000313" key="2">
    <source>
        <dbReference type="EMBL" id="MCJ2377464.1"/>
    </source>
</evidence>
<name>A0A9X1WBZ6_9VIBR</name>
<reference evidence="2" key="1">
    <citation type="submission" date="2021-11" db="EMBL/GenBank/DDBJ databases">
        <title>Vibrio ZSDE26 sp. nov. and Vibrio ZSDZ34 sp. nov., isolated from coastal seawater in Qingdao.</title>
        <authorList>
            <person name="Zhang P."/>
        </authorList>
    </citation>
    <scope>NUCLEOTIDE SEQUENCE</scope>
    <source>
        <strain evidence="2">ZSDZ34</strain>
    </source>
</reference>
<feature type="signal peptide" evidence="1">
    <location>
        <begin position="1"/>
        <end position="18"/>
    </location>
</feature>